<evidence type="ECO:0000256" key="1">
    <source>
        <dbReference type="SAM" id="MobiDB-lite"/>
    </source>
</evidence>
<accession>A0AAD9YK93</accession>
<reference evidence="2" key="1">
    <citation type="submission" date="2023-02" db="EMBL/GenBank/DDBJ databases">
        <title>Colletotrichum kahawae CIFC_Que2 genome sequencing and assembly.</title>
        <authorList>
            <person name="Baroncelli R."/>
        </authorList>
    </citation>
    <scope>NUCLEOTIDE SEQUENCE</scope>
    <source>
        <strain evidence="2">CIFC_Que2</strain>
    </source>
</reference>
<protein>
    <recommendedName>
        <fullName evidence="4">Ankyrin repeat protein</fullName>
    </recommendedName>
</protein>
<evidence type="ECO:0000313" key="2">
    <source>
        <dbReference type="EMBL" id="KAK2771182.1"/>
    </source>
</evidence>
<evidence type="ECO:0008006" key="4">
    <source>
        <dbReference type="Google" id="ProtNLM"/>
    </source>
</evidence>
<keyword evidence="3" id="KW-1185">Reference proteome</keyword>
<sequence length="604" mass="67901">MELRLIRCLTLVRFGASTKALDILRMLLRSKGLSEAQRGYANYYAAEAYFLEPSLDINLFEENLKMAKELCSRAYNLLKRPSEVVSKGLISSISLMVEIVSGISHESEVESWKARLAKVQRKSIDSQLGSPQPKPYAPTSDTTQRFGELLNQMMEQGKSDIETAADMAIGHLEQNYEVDALCPKWYDTSRVGPPVICFGCIRNSIVKLIKHGLIIPSPSINDRLCSKHQKPENWQDFHGFDKPPEALLGPQHKSDSCRKSEKAERFVPCFNLLFFLAIADPISSEPSAKHLSGCVGEIKALFQFASLDHEGIRNVINTAIAIPVSENSTSSDKAMNILRTPVWLAACFGQKQVVKYLLSLGVVNDSQFSYEGLLQYPPCYPQGMAIAARINDSLIALVDTTAESQAAHLLSVAHTLWSWDRLPVFDALLSKAGSKSLNSQLIMKIPYFEDQKWVVRSVDMHLVHCLVQFWINTPIQPGRVLPILKRHGVNFRVKYKGRTAIDIARSLAEKHFQRHDPPARRLIKMKPLSLTAGNAQWHRRTLQHIKTVQYLLYAESDDFTDVSAYFQAEIQGTVSRLNATLDVDVEDDAHSVESRELTDVYLET</sequence>
<organism evidence="2 3">
    <name type="scientific">Colletotrichum kahawae</name>
    <name type="common">Coffee berry disease fungus</name>
    <dbReference type="NCBI Taxonomy" id="34407"/>
    <lineage>
        <taxon>Eukaryota</taxon>
        <taxon>Fungi</taxon>
        <taxon>Dikarya</taxon>
        <taxon>Ascomycota</taxon>
        <taxon>Pezizomycotina</taxon>
        <taxon>Sordariomycetes</taxon>
        <taxon>Hypocreomycetidae</taxon>
        <taxon>Glomerellales</taxon>
        <taxon>Glomerellaceae</taxon>
        <taxon>Colletotrichum</taxon>
        <taxon>Colletotrichum gloeosporioides species complex</taxon>
    </lineage>
</organism>
<name>A0AAD9YK93_COLKA</name>
<feature type="region of interest" description="Disordered" evidence="1">
    <location>
        <begin position="123"/>
        <end position="142"/>
    </location>
</feature>
<evidence type="ECO:0000313" key="3">
    <source>
        <dbReference type="Proteomes" id="UP001281614"/>
    </source>
</evidence>
<dbReference type="Pfam" id="PF00023">
    <property type="entry name" value="Ank"/>
    <property type="match status" value="1"/>
</dbReference>
<dbReference type="InterPro" id="IPR002110">
    <property type="entry name" value="Ankyrin_rpt"/>
</dbReference>
<gene>
    <name evidence="2" type="ORF">CKAH01_14428</name>
</gene>
<comment type="caution">
    <text evidence="2">The sequence shown here is derived from an EMBL/GenBank/DDBJ whole genome shotgun (WGS) entry which is preliminary data.</text>
</comment>
<dbReference type="AlphaFoldDB" id="A0AAD9YK93"/>
<dbReference type="EMBL" id="VYYT01000084">
    <property type="protein sequence ID" value="KAK2771182.1"/>
    <property type="molecule type" value="Genomic_DNA"/>
</dbReference>
<dbReference type="Proteomes" id="UP001281614">
    <property type="component" value="Unassembled WGS sequence"/>
</dbReference>
<proteinExistence type="predicted"/>